<evidence type="ECO:0000313" key="7">
    <source>
        <dbReference type="EMBL" id="AEM47724.1"/>
    </source>
</evidence>
<dbReference type="AlphaFoldDB" id="G0JSC7"/>
<dbReference type="InterPro" id="IPR003921">
    <property type="entry name" value="Cell_synth_C"/>
</dbReference>
<feature type="region of interest" description="Disordered" evidence="4">
    <location>
        <begin position="121"/>
        <end position="150"/>
    </location>
</feature>
<protein>
    <submittedName>
        <fullName evidence="7">Cellulose synthase operon C domain protein</fullName>
    </submittedName>
</protein>
<dbReference type="Pfam" id="PF05420">
    <property type="entry name" value="BCSC_C"/>
    <property type="match status" value="1"/>
</dbReference>
<evidence type="ECO:0000256" key="1">
    <source>
        <dbReference type="ARBA" id="ARBA00022729"/>
    </source>
</evidence>
<evidence type="ECO:0000313" key="8">
    <source>
        <dbReference type="Proteomes" id="UP000009220"/>
    </source>
</evidence>
<feature type="domain" description="Cellulose synthase operon C C-terminal" evidence="6">
    <location>
        <begin position="189"/>
        <end position="522"/>
    </location>
</feature>
<dbReference type="KEGG" id="afi:Acife_1589"/>
<reference evidence="7 8" key="1">
    <citation type="journal article" date="2011" name="J. Bacteriol.">
        <title>Draft genome of the psychrotolerant acidophile Acidithiobacillus ferrivorans SS3.</title>
        <authorList>
            <person name="Liljeqvist M."/>
            <person name="Valdes J."/>
            <person name="Holmes D.S."/>
            <person name="Dopson M."/>
        </authorList>
    </citation>
    <scope>NUCLEOTIDE SEQUENCE [LARGE SCALE GENOMIC DNA]</scope>
    <source>
        <strain evidence="7 8">SS3</strain>
    </source>
</reference>
<dbReference type="InterPro" id="IPR008410">
    <property type="entry name" value="BCSC_C"/>
</dbReference>
<dbReference type="HOGENOM" id="CLU_502174_0_0_6"/>
<keyword evidence="3" id="KW-0802">TPR repeat</keyword>
<keyword evidence="2" id="KW-0677">Repeat</keyword>
<feature type="signal peptide" evidence="5">
    <location>
        <begin position="1"/>
        <end position="24"/>
    </location>
</feature>
<dbReference type="RefSeq" id="WP_014028980.1">
    <property type="nucleotide sequence ID" value="NC_015942.1"/>
</dbReference>
<proteinExistence type="predicted"/>
<keyword evidence="1 5" id="KW-0732">Signal</keyword>
<evidence type="ECO:0000256" key="2">
    <source>
        <dbReference type="ARBA" id="ARBA00022737"/>
    </source>
</evidence>
<dbReference type="GO" id="GO:0030244">
    <property type="term" value="P:cellulose biosynthetic process"/>
    <property type="evidence" value="ECO:0007669"/>
    <property type="project" value="InterPro"/>
</dbReference>
<accession>G0JSC7</accession>
<dbReference type="GO" id="GO:0019867">
    <property type="term" value="C:outer membrane"/>
    <property type="evidence" value="ECO:0007669"/>
    <property type="project" value="InterPro"/>
</dbReference>
<feature type="chain" id="PRO_5003401837" evidence="5">
    <location>
        <begin position="25"/>
        <end position="542"/>
    </location>
</feature>
<dbReference type="eggNOG" id="COG0457">
    <property type="taxonomic scope" value="Bacteria"/>
</dbReference>
<evidence type="ECO:0000259" key="6">
    <source>
        <dbReference type="Pfam" id="PF05420"/>
    </source>
</evidence>
<dbReference type="GO" id="GO:0006011">
    <property type="term" value="P:UDP-alpha-D-glucose metabolic process"/>
    <property type="evidence" value="ECO:0007669"/>
    <property type="project" value="InterPro"/>
</dbReference>
<dbReference type="PRINTS" id="PR01441">
    <property type="entry name" value="CELLSNTHASEC"/>
</dbReference>
<name>G0JSC7_9PROT</name>
<feature type="region of interest" description="Disordered" evidence="4">
    <location>
        <begin position="85"/>
        <end position="106"/>
    </location>
</feature>
<gene>
    <name evidence="7" type="ORF">Acife_1589</name>
</gene>
<organism evidence="7 8">
    <name type="scientific">Acidithiobacillus ferrivorans SS3</name>
    <dbReference type="NCBI Taxonomy" id="743299"/>
    <lineage>
        <taxon>Bacteria</taxon>
        <taxon>Pseudomonadati</taxon>
        <taxon>Pseudomonadota</taxon>
        <taxon>Acidithiobacillia</taxon>
        <taxon>Acidithiobacillales</taxon>
        <taxon>Acidithiobacillaceae</taxon>
        <taxon>Acidithiobacillus</taxon>
    </lineage>
</organism>
<evidence type="ECO:0000256" key="4">
    <source>
        <dbReference type="SAM" id="MobiDB-lite"/>
    </source>
</evidence>
<evidence type="ECO:0000256" key="3">
    <source>
        <dbReference type="ARBA" id="ARBA00022803"/>
    </source>
</evidence>
<feature type="compositionally biased region" description="Polar residues" evidence="4">
    <location>
        <begin position="92"/>
        <end position="103"/>
    </location>
</feature>
<dbReference type="EMBL" id="CP002985">
    <property type="protein sequence ID" value="AEM47724.1"/>
    <property type="molecule type" value="Genomic_DNA"/>
</dbReference>
<feature type="compositionally biased region" description="Polar residues" evidence="4">
    <location>
        <begin position="138"/>
        <end position="147"/>
    </location>
</feature>
<sequence>MPDLRRSILIAVSMVALAPTGAPAAMADNASGALDVRMKAELSRLQSEQHHLEGQLAMAHEIAKLQSHINQMRQELLQSLQHSNGYSRHLSSRTPNPSLSRTTEPVPPVYAQVQPQPEAMANRTTNEPLPPINAEAPKSSSGETEIQSGHVADARAHIEQQIEKLRAQLSTWVGGGVGSRARTGTTGLSKLNETNVNAAASTTLGNLGRLTVSVSNVHLSAGGQPDAADAHLVGSAPIYPGYVPNVTDRATGTGFSLLFARPDLQMDIGSTPTGFLEHGLTGGIAWQPGGGPLSLQADRRPVVDSLLSYAGMYDPYTGSNWGGVFANTVQIAAGAGRDPARYGSLSYAVLQGSHVATNHRWSVDGGLRWPVATGIPDEQVHVGINMLFMSYAKNLSFFTLGQGGYFSPQTFYRPSATVDWEGYMGAHAVWKLSGRLGWQTFQQSSSPYFPMDPALQAQAQANAIKNQYPYYPAQNVSSIAYAVTGQLAYLFAPQWLGTGWLRMDNSRNYQDTVAGVSLQYYFSPLSTPPAPDNLIKPWMTPQ</sequence>
<dbReference type="STRING" id="743299.Acife_1589"/>
<dbReference type="Proteomes" id="UP000009220">
    <property type="component" value="Chromosome"/>
</dbReference>
<evidence type="ECO:0000256" key="5">
    <source>
        <dbReference type="SAM" id="SignalP"/>
    </source>
</evidence>